<accession>A0ABN9A301</accession>
<reference evidence="2" key="1">
    <citation type="submission" date="2023-04" db="EMBL/GenBank/DDBJ databases">
        <authorList>
            <consortium name="ELIXIR-Norway"/>
        </authorList>
    </citation>
    <scope>NUCLEOTIDE SEQUENCE [LARGE SCALE GENOMIC DNA]</scope>
</reference>
<proteinExistence type="predicted"/>
<sequence>MRLQPTHVSTQASPHVPSSTPAAHVSPCPWSTLAFGPSLAPLPWFFQDFALVAMSRFLSFWGWEQDGGEIRKGSVNVGKGSLLQLSTPLPALGLVLGMLCWAYGLVRDSLHSRLYVLSFVLLNP</sequence>
<keyword evidence="3" id="KW-1185">Reference proteome</keyword>
<name>A0ABN9A301_RANTA</name>
<dbReference type="EMBL" id="OX460343">
    <property type="protein sequence ID" value="CAI9180638.1"/>
    <property type="molecule type" value="Genomic_DNA"/>
</dbReference>
<dbReference type="Proteomes" id="UP001176941">
    <property type="component" value="Chromosome X"/>
</dbReference>
<protein>
    <submittedName>
        <fullName evidence="2">Uncharacterized protein</fullName>
    </submittedName>
</protein>
<evidence type="ECO:0000313" key="3">
    <source>
        <dbReference type="Proteomes" id="UP001176941"/>
    </source>
</evidence>
<gene>
    <name evidence="2" type="ORF">MRATA1EN1_LOCUS29600</name>
</gene>
<evidence type="ECO:0000256" key="1">
    <source>
        <dbReference type="SAM" id="MobiDB-lite"/>
    </source>
</evidence>
<evidence type="ECO:0000313" key="2">
    <source>
        <dbReference type="EMBL" id="CAI9180638.1"/>
    </source>
</evidence>
<feature type="region of interest" description="Disordered" evidence="1">
    <location>
        <begin position="1"/>
        <end position="20"/>
    </location>
</feature>
<organism evidence="2 3">
    <name type="scientific">Rangifer tarandus platyrhynchus</name>
    <name type="common">Svalbard reindeer</name>
    <dbReference type="NCBI Taxonomy" id="3082113"/>
    <lineage>
        <taxon>Eukaryota</taxon>
        <taxon>Metazoa</taxon>
        <taxon>Chordata</taxon>
        <taxon>Craniata</taxon>
        <taxon>Vertebrata</taxon>
        <taxon>Euteleostomi</taxon>
        <taxon>Mammalia</taxon>
        <taxon>Eutheria</taxon>
        <taxon>Laurasiatheria</taxon>
        <taxon>Artiodactyla</taxon>
        <taxon>Ruminantia</taxon>
        <taxon>Pecora</taxon>
        <taxon>Cervidae</taxon>
        <taxon>Odocoileinae</taxon>
        <taxon>Rangifer</taxon>
    </lineage>
</organism>